<protein>
    <submittedName>
        <fullName evidence="7">IS21 family transposase</fullName>
    </submittedName>
</protein>
<evidence type="ECO:0000256" key="2">
    <source>
        <dbReference type="ARBA" id="ARBA00022578"/>
    </source>
</evidence>
<keyword evidence="2" id="KW-0815">Transposition</keyword>
<dbReference type="Proteomes" id="UP001370348">
    <property type="component" value="Chromosome"/>
</dbReference>
<gene>
    <name evidence="7" type="primary">istA</name>
    <name evidence="8" type="ORF">LZC94_14005</name>
    <name evidence="7" type="ORF">LZC94_47200</name>
</gene>
<evidence type="ECO:0000313" key="7">
    <source>
        <dbReference type="EMBL" id="WXB15397.1"/>
    </source>
</evidence>
<dbReference type="PROSITE" id="PS50994">
    <property type="entry name" value="INTEGRASE"/>
    <property type="match status" value="1"/>
</dbReference>
<dbReference type="SUPFAM" id="SSF53098">
    <property type="entry name" value="Ribonuclease H-like"/>
    <property type="match status" value="1"/>
</dbReference>
<comment type="similarity">
    <text evidence="1">Belongs to the transposase IS21/IS408/IS1162 family.</text>
</comment>
<dbReference type="Pfam" id="PF22483">
    <property type="entry name" value="Mu-transpos_C_2"/>
    <property type="match status" value="1"/>
</dbReference>
<reference evidence="7 9" key="1">
    <citation type="submission" date="2021-12" db="EMBL/GenBank/DDBJ databases">
        <title>Discovery of the Pendulisporaceae a myxobacterial family with distinct sporulation behavior and unique specialized metabolism.</title>
        <authorList>
            <person name="Garcia R."/>
            <person name="Popoff A."/>
            <person name="Bader C.D."/>
            <person name="Loehr J."/>
            <person name="Walesch S."/>
            <person name="Walt C."/>
            <person name="Boldt J."/>
            <person name="Bunk B."/>
            <person name="Haeckl F.J.F.P.J."/>
            <person name="Gunesch A.P."/>
            <person name="Birkelbach J."/>
            <person name="Nuebel U."/>
            <person name="Pietschmann T."/>
            <person name="Bach T."/>
            <person name="Mueller R."/>
        </authorList>
    </citation>
    <scope>NUCLEOTIDE SEQUENCE [LARGE SCALE GENOMIC DNA]</scope>
    <source>
        <strain evidence="7 9">MSr11954</strain>
    </source>
</reference>
<sequence>MVPMDVVAVIRHKVASEGVPIREVARELGLSRNTIRRYVRANKIPVPRPEKQVRPSPVRDEVATAAAAIWRARRSFTAGKQRLTAKRLWELLRENGHTASERTVRRLVAEFRSGEREVTVPLVYTPGELAQVDFFEVWVEPSGIRQKAWMFVMRLMHSGRDFAMLCAQQDATWFLAAHVAAFTYFAGVVAAVAYDNLSAAVAKILVGAPRLLRPRFAALCAHYAFEPRFCRPGEGHDKGGVERRGGHIRRQHLVPIPRGKSLAAMTSALQARLDAQHSRNPMYVEAWARERSALRPLPAPFDGRQVRTVQLRHHASYLVAGAHYSVPSRWCGQMVDLFLGIDTVTFAKGDETICHPRVAFGGRSIDYRHLLLPLSRKPQALRQVAHELVVQFGSPWPELWETLCNRYSPDLIEAARRLAPWLERADREGVGRVKQAIITALACGTLVPFLQRTRRTETLAAVPLALSEYAVETPDLSRYDVLLERASA</sequence>
<evidence type="ECO:0000256" key="3">
    <source>
        <dbReference type="ARBA" id="ARBA00023125"/>
    </source>
</evidence>
<keyword evidence="3" id="KW-0238">DNA-binding</keyword>
<proteinExistence type="inferred from homology"/>
<organism evidence="7 9">
    <name type="scientific">Pendulispora albinea</name>
    <dbReference type="NCBI Taxonomy" id="2741071"/>
    <lineage>
        <taxon>Bacteria</taxon>
        <taxon>Pseudomonadati</taxon>
        <taxon>Myxococcota</taxon>
        <taxon>Myxococcia</taxon>
        <taxon>Myxococcales</taxon>
        <taxon>Sorangiineae</taxon>
        <taxon>Pendulisporaceae</taxon>
        <taxon>Pendulispora</taxon>
    </lineage>
</organism>
<dbReference type="InterPro" id="IPR001584">
    <property type="entry name" value="Integrase_cat-core"/>
</dbReference>
<dbReference type="PROSITE" id="PS50531">
    <property type="entry name" value="HTH_IS21"/>
    <property type="match status" value="1"/>
</dbReference>
<dbReference type="InterPro" id="IPR012337">
    <property type="entry name" value="RNaseH-like_sf"/>
</dbReference>
<dbReference type="SUPFAM" id="SSF46689">
    <property type="entry name" value="Homeodomain-like"/>
    <property type="match status" value="1"/>
</dbReference>
<name>A0ABZ2LWX6_9BACT</name>
<keyword evidence="4" id="KW-0233">DNA recombination</keyword>
<feature type="domain" description="Integrase catalytic" evidence="6">
    <location>
        <begin position="122"/>
        <end position="304"/>
    </location>
</feature>
<dbReference type="EMBL" id="CP089984">
    <property type="protein sequence ID" value="WXB18350.1"/>
    <property type="molecule type" value="Genomic_DNA"/>
</dbReference>
<evidence type="ECO:0000313" key="8">
    <source>
        <dbReference type="EMBL" id="WXB18350.1"/>
    </source>
</evidence>
<dbReference type="Gene3D" id="3.30.420.10">
    <property type="entry name" value="Ribonuclease H-like superfamily/Ribonuclease H"/>
    <property type="match status" value="1"/>
</dbReference>
<dbReference type="Pfam" id="PF00665">
    <property type="entry name" value="rve"/>
    <property type="match status" value="1"/>
</dbReference>
<dbReference type="InterPro" id="IPR009057">
    <property type="entry name" value="Homeodomain-like_sf"/>
</dbReference>
<evidence type="ECO:0000256" key="4">
    <source>
        <dbReference type="ARBA" id="ARBA00023172"/>
    </source>
</evidence>
<feature type="domain" description="HTH IS21-type" evidence="5">
    <location>
        <begin position="6"/>
        <end position="66"/>
    </location>
</feature>
<dbReference type="InterPro" id="IPR017894">
    <property type="entry name" value="HTH_IS21_transposase_type"/>
</dbReference>
<keyword evidence="9" id="KW-1185">Reference proteome</keyword>
<dbReference type="PANTHER" id="PTHR35004">
    <property type="entry name" value="TRANSPOSASE RV3428C-RELATED"/>
    <property type="match status" value="1"/>
</dbReference>
<dbReference type="Gene3D" id="1.10.10.60">
    <property type="entry name" value="Homeodomain-like"/>
    <property type="match status" value="1"/>
</dbReference>
<dbReference type="InterPro" id="IPR036397">
    <property type="entry name" value="RNaseH_sf"/>
</dbReference>
<dbReference type="EMBL" id="CP089984">
    <property type="protein sequence ID" value="WXB15397.1"/>
    <property type="molecule type" value="Genomic_DNA"/>
</dbReference>
<evidence type="ECO:0000256" key="1">
    <source>
        <dbReference type="ARBA" id="ARBA00009277"/>
    </source>
</evidence>
<dbReference type="NCBIfam" id="NF033546">
    <property type="entry name" value="transpos_IS21"/>
    <property type="match status" value="1"/>
</dbReference>
<evidence type="ECO:0000313" key="9">
    <source>
        <dbReference type="Proteomes" id="UP001370348"/>
    </source>
</evidence>
<accession>A0ABZ2LWX6</accession>
<dbReference type="InterPro" id="IPR054353">
    <property type="entry name" value="IstA-like_C"/>
</dbReference>
<evidence type="ECO:0000259" key="6">
    <source>
        <dbReference type="PROSITE" id="PS50994"/>
    </source>
</evidence>
<dbReference type="RefSeq" id="WP_394825023.1">
    <property type="nucleotide sequence ID" value="NZ_CP089984.1"/>
</dbReference>
<evidence type="ECO:0000259" key="5">
    <source>
        <dbReference type="PROSITE" id="PS50531"/>
    </source>
</evidence>